<sequence length="665" mass="73145">MNGTQQSDTKRQNLLERLLDAVKQCQIRFGGRKEIATDSDSRVICLCAQFEAVLQHGLRKSRGLALTAAALKQAAGFSSKVEAELTFWFYVKEHLNRHELQRFYSLRQISSELGRGRAWLRCALNEHSLERYLHTLLADRPRLGTYYEDWAFILDEERASMLPTMAAGLNSILFAINIDNSDLNGGVTRGGGGSSVSHLLKESTQGIGSLWKESTQGVSSLLREISTATAVVPGFTPRADGASDPLPVLPRSTSADSGLRKERRRKKKITNIISFDDDLDGGAEDEEEGEEDSQKTVAMRKSHTAPAQNSVEEGIDPLEPVYSESPAQNGLAEPGIVSWVGSPHPSRTPPSTTPPLPDSKSIDNEEEEEEEEMYKPRAQTQEEERLSSDQVVVGSLSSVSTWSPLQVMTDHSSSDILIPLNPTDPQPVSSVEDTAAFPAQCESTAPVVNCESSRSLTFNMESSPLTQPAPLSTVLPTSGLPESMTVVELRQAIVAMMNRKDELEEQNTSLRSLLDGEMEHSAGLRQETDLLKRKLAELEERHTAKVQALARWGQVVAARFRVRGDLCTCAAISHRRIHVGAAGVCDRFHHLDASVLMNILITSLNARACWVSSRPPFLEINMEKCGKGGKALRQGRRFPSDASLGTHATKSQHPFDLLPFCCNIR</sequence>
<dbReference type="Proteomes" id="UP000793456">
    <property type="component" value="Chromosome II"/>
</dbReference>
<protein>
    <submittedName>
        <fullName evidence="1">Uncharacterized protein</fullName>
    </submittedName>
</protein>
<evidence type="ECO:0000313" key="2">
    <source>
        <dbReference type="Proteomes" id="UP000793456"/>
    </source>
</evidence>
<organism evidence="1 2">
    <name type="scientific">Larimichthys crocea</name>
    <name type="common">Large yellow croaker</name>
    <name type="synonym">Pseudosciaena crocea</name>
    <dbReference type="NCBI Taxonomy" id="215358"/>
    <lineage>
        <taxon>Eukaryota</taxon>
        <taxon>Metazoa</taxon>
        <taxon>Chordata</taxon>
        <taxon>Craniata</taxon>
        <taxon>Vertebrata</taxon>
        <taxon>Euteleostomi</taxon>
        <taxon>Actinopterygii</taxon>
        <taxon>Neopterygii</taxon>
        <taxon>Teleostei</taxon>
        <taxon>Neoteleostei</taxon>
        <taxon>Acanthomorphata</taxon>
        <taxon>Eupercaria</taxon>
        <taxon>Sciaenidae</taxon>
        <taxon>Larimichthys</taxon>
    </lineage>
</organism>
<proteinExistence type="predicted"/>
<keyword evidence="2" id="KW-1185">Reference proteome</keyword>
<accession>A0ACD3RSL8</accession>
<evidence type="ECO:0000313" key="1">
    <source>
        <dbReference type="EMBL" id="TMS22440.1"/>
    </source>
</evidence>
<comment type="caution">
    <text evidence="1">The sequence shown here is derived from an EMBL/GenBank/DDBJ whole genome shotgun (WGS) entry which is preliminary data.</text>
</comment>
<name>A0ACD3RSL8_LARCR</name>
<dbReference type="EMBL" id="CM011675">
    <property type="protein sequence ID" value="TMS22440.1"/>
    <property type="molecule type" value="Genomic_DNA"/>
</dbReference>
<reference evidence="1" key="1">
    <citation type="submission" date="2018-11" db="EMBL/GenBank/DDBJ databases">
        <title>The sequence and de novo assembly of Larimichthys crocea genome using PacBio and Hi-C technologies.</title>
        <authorList>
            <person name="Xu P."/>
            <person name="Chen B."/>
            <person name="Zhou Z."/>
            <person name="Ke Q."/>
            <person name="Wu Y."/>
            <person name="Bai H."/>
            <person name="Pu F."/>
        </authorList>
    </citation>
    <scope>NUCLEOTIDE SEQUENCE</scope>
    <source>
        <tissue evidence="1">Muscle</tissue>
    </source>
</reference>
<gene>
    <name evidence="1" type="ORF">E3U43_012705</name>
</gene>